<dbReference type="Gene3D" id="3.40.1350.80">
    <property type="match status" value="1"/>
</dbReference>
<dbReference type="GO" id="GO:0000287">
    <property type="term" value="F:magnesium ion binding"/>
    <property type="evidence" value="ECO:0007669"/>
    <property type="project" value="InterPro"/>
</dbReference>
<sequence>MNAGPAADISKAVIEVFAPTFLGKPSVMFCRQSRNEAVAKETELIRAMGLTPAAEELLPEIVLFDVAPADPLLVFVEVARSDGVIDETRTTALLQIAHQAGFASQNVALVAAVLDREAENSGEAAGRLAGGSYAWFASEPDNLMAMRPIRG</sequence>
<reference evidence="2 3" key="1">
    <citation type="submission" date="2019-12" db="EMBL/GenBank/DDBJ databases">
        <title>Genomic-based taxomic classification of the family Erythrobacteraceae.</title>
        <authorList>
            <person name="Xu L."/>
        </authorList>
    </citation>
    <scope>NUCLEOTIDE SEQUENCE [LARGE SCALE GENOMIC DNA]</scope>
    <source>
        <strain evidence="2 3">KEMB 9005-328</strain>
    </source>
</reference>
<dbReference type="GO" id="GO:0009036">
    <property type="term" value="F:type II site-specific deoxyribonuclease activity"/>
    <property type="evidence" value="ECO:0007669"/>
    <property type="project" value="InterPro"/>
</dbReference>
<evidence type="ECO:0000259" key="1">
    <source>
        <dbReference type="Pfam" id="PF06616"/>
    </source>
</evidence>
<comment type="caution">
    <text evidence="2">The sequence shown here is derived from an EMBL/GenBank/DDBJ whole genome shotgun (WGS) entry which is preliminary data.</text>
</comment>
<dbReference type="InterPro" id="IPR041963">
    <property type="entry name" value="BsuBI/PstI_C_sf"/>
</dbReference>
<dbReference type="AlphaFoldDB" id="A0A845AMY0"/>
<name>A0A845AMY0_9SPHN</name>
<dbReference type="Pfam" id="PF06616">
    <property type="entry name" value="BsuBI_PstI_RE"/>
    <property type="match status" value="1"/>
</dbReference>
<dbReference type="OrthoDB" id="9798907at2"/>
<dbReference type="Proteomes" id="UP000439780">
    <property type="component" value="Unassembled WGS sequence"/>
</dbReference>
<dbReference type="EMBL" id="WTYA01000003">
    <property type="protein sequence ID" value="MXP28348.1"/>
    <property type="molecule type" value="Genomic_DNA"/>
</dbReference>
<feature type="domain" description="BsuBI/PstI restriction endonuclease" evidence="1">
    <location>
        <begin position="1"/>
        <end position="146"/>
    </location>
</feature>
<gene>
    <name evidence="2" type="ORF">GRI58_05870</name>
</gene>
<accession>A0A845AMY0</accession>
<organism evidence="2 3">
    <name type="scientific">Qipengyuania algicida</name>
    <dbReference type="NCBI Taxonomy" id="1836209"/>
    <lineage>
        <taxon>Bacteria</taxon>
        <taxon>Pseudomonadati</taxon>
        <taxon>Pseudomonadota</taxon>
        <taxon>Alphaproteobacteria</taxon>
        <taxon>Sphingomonadales</taxon>
        <taxon>Erythrobacteraceae</taxon>
        <taxon>Qipengyuania</taxon>
    </lineage>
</organism>
<evidence type="ECO:0000313" key="2">
    <source>
        <dbReference type="EMBL" id="MXP28348.1"/>
    </source>
</evidence>
<protein>
    <recommendedName>
        <fullName evidence="1">BsuBI/PstI restriction endonuclease domain-containing protein</fullName>
    </recommendedName>
</protein>
<proteinExistence type="predicted"/>
<dbReference type="GO" id="GO:0009307">
    <property type="term" value="P:DNA restriction-modification system"/>
    <property type="evidence" value="ECO:0007669"/>
    <property type="project" value="InterPro"/>
</dbReference>
<keyword evidence="3" id="KW-1185">Reference proteome</keyword>
<dbReference type="GO" id="GO:0003677">
    <property type="term" value="F:DNA binding"/>
    <property type="evidence" value="ECO:0007669"/>
    <property type="project" value="InterPro"/>
</dbReference>
<evidence type="ECO:0000313" key="3">
    <source>
        <dbReference type="Proteomes" id="UP000439780"/>
    </source>
</evidence>
<dbReference type="InterPro" id="IPR009528">
    <property type="entry name" value="Restrct_endonuc_II_BsuBI_C"/>
</dbReference>